<evidence type="ECO:0000313" key="7">
    <source>
        <dbReference type="EMBL" id="KAJ8946785.1"/>
    </source>
</evidence>
<dbReference type="Proteomes" id="UP001162156">
    <property type="component" value="Unassembled WGS sequence"/>
</dbReference>
<evidence type="ECO:0000256" key="4">
    <source>
        <dbReference type="ARBA" id="ARBA00022833"/>
    </source>
</evidence>
<dbReference type="GO" id="GO:0006904">
    <property type="term" value="P:vesicle docking involved in exocytosis"/>
    <property type="evidence" value="ECO:0007669"/>
    <property type="project" value="TreeGrafter"/>
</dbReference>
<sequence>MAFLEWRKFHFFDLKKNVDDGKIAELFKESHVTTTSNGNNHLILGDSLGQIYIISRSWYVTSFRGYEISVDFSYQLRNSPLLVTIGQDEPGINPLIKVWDTSRIDKNGMPYCYRITRAVPNNKVVQASALCKDKEQKFQLDNIGCKKKCSVLAESMQESHFMIGRNDVSAFLI</sequence>
<keyword evidence="4" id="KW-0862">Zinc</keyword>
<keyword evidence="3" id="KW-0863">Zinc-finger</keyword>
<dbReference type="Pfam" id="PF23341">
    <property type="entry name" value="PEP5_VPS11_N"/>
    <property type="match status" value="1"/>
</dbReference>
<dbReference type="GO" id="GO:0008270">
    <property type="term" value="F:zinc ion binding"/>
    <property type="evidence" value="ECO:0007669"/>
    <property type="project" value="UniProtKB-KW"/>
</dbReference>
<evidence type="ECO:0000256" key="3">
    <source>
        <dbReference type="ARBA" id="ARBA00022771"/>
    </source>
</evidence>
<comment type="caution">
    <text evidence="7">The sequence shown here is derived from an EMBL/GenBank/DDBJ whole genome shotgun (WGS) entry which is preliminary data.</text>
</comment>
<name>A0AAV8Y7Q7_9CUCU</name>
<dbReference type="PANTHER" id="PTHR23323">
    <property type="entry name" value="VACUOLAR PROTEIN SORTING-ASSOCIATED PROTEIN"/>
    <property type="match status" value="1"/>
</dbReference>
<evidence type="ECO:0000256" key="2">
    <source>
        <dbReference type="ARBA" id="ARBA00022723"/>
    </source>
</evidence>
<dbReference type="GO" id="GO:0030897">
    <property type="term" value="C:HOPS complex"/>
    <property type="evidence" value="ECO:0007669"/>
    <property type="project" value="TreeGrafter"/>
</dbReference>
<dbReference type="PANTHER" id="PTHR23323:SF24">
    <property type="entry name" value="VACUOLAR PROTEIN SORTING-ASSOCIATED PROTEIN 11 HOMOLOG"/>
    <property type="match status" value="1"/>
</dbReference>
<dbReference type="GO" id="GO:0030674">
    <property type="term" value="F:protein-macromolecule adaptor activity"/>
    <property type="evidence" value="ECO:0007669"/>
    <property type="project" value="TreeGrafter"/>
</dbReference>
<reference evidence="7" key="1">
    <citation type="journal article" date="2023" name="Insect Mol. Biol.">
        <title>Genome sequencing provides insights into the evolution of gene families encoding plant cell wall-degrading enzymes in longhorned beetles.</title>
        <authorList>
            <person name="Shin N.R."/>
            <person name="Okamura Y."/>
            <person name="Kirsch R."/>
            <person name="Pauchet Y."/>
        </authorList>
    </citation>
    <scope>NUCLEOTIDE SEQUENCE</scope>
    <source>
        <strain evidence="7">RBIC_L_NR</strain>
    </source>
</reference>
<organism evidence="7 8">
    <name type="scientific">Rhamnusium bicolor</name>
    <dbReference type="NCBI Taxonomy" id="1586634"/>
    <lineage>
        <taxon>Eukaryota</taxon>
        <taxon>Metazoa</taxon>
        <taxon>Ecdysozoa</taxon>
        <taxon>Arthropoda</taxon>
        <taxon>Hexapoda</taxon>
        <taxon>Insecta</taxon>
        <taxon>Pterygota</taxon>
        <taxon>Neoptera</taxon>
        <taxon>Endopterygota</taxon>
        <taxon>Coleoptera</taxon>
        <taxon>Polyphaga</taxon>
        <taxon>Cucujiformia</taxon>
        <taxon>Chrysomeloidea</taxon>
        <taxon>Cerambycidae</taxon>
        <taxon>Lepturinae</taxon>
        <taxon>Rhagiini</taxon>
        <taxon>Rhamnusium</taxon>
    </lineage>
</organism>
<keyword evidence="8" id="KW-1185">Reference proteome</keyword>
<keyword evidence="5" id="KW-0472">Membrane</keyword>
<dbReference type="AlphaFoldDB" id="A0AAV8Y7Q7"/>
<accession>A0AAV8Y7Q7</accession>
<dbReference type="EMBL" id="JANEYF010002419">
    <property type="protein sequence ID" value="KAJ8946785.1"/>
    <property type="molecule type" value="Genomic_DNA"/>
</dbReference>
<protein>
    <recommendedName>
        <fullName evidence="6">PEP5/VPS11 N-terminal domain-containing protein</fullName>
    </recommendedName>
</protein>
<comment type="subcellular location">
    <subcellularLocation>
        <location evidence="1">Late endosome membrane</location>
        <topology evidence="1">Peripheral membrane protein</topology>
        <orientation evidence="1">Cytoplasmic side</orientation>
    </subcellularLocation>
</comment>
<gene>
    <name evidence="7" type="ORF">NQ314_008768</name>
</gene>
<dbReference type="GO" id="GO:0007033">
    <property type="term" value="P:vacuole organization"/>
    <property type="evidence" value="ECO:0007669"/>
    <property type="project" value="TreeGrafter"/>
</dbReference>
<evidence type="ECO:0000259" key="6">
    <source>
        <dbReference type="Pfam" id="PF23341"/>
    </source>
</evidence>
<feature type="domain" description="PEP5/VPS11 N-terminal" evidence="6">
    <location>
        <begin position="6"/>
        <end position="131"/>
    </location>
</feature>
<evidence type="ECO:0000313" key="8">
    <source>
        <dbReference type="Proteomes" id="UP001162156"/>
    </source>
</evidence>
<dbReference type="GO" id="GO:0007032">
    <property type="term" value="P:endosome organization"/>
    <property type="evidence" value="ECO:0007669"/>
    <property type="project" value="TreeGrafter"/>
</dbReference>
<dbReference type="GO" id="GO:0031902">
    <property type="term" value="C:late endosome membrane"/>
    <property type="evidence" value="ECO:0007669"/>
    <property type="project" value="UniProtKB-SubCell"/>
</dbReference>
<dbReference type="GO" id="GO:0048284">
    <property type="term" value="P:organelle fusion"/>
    <property type="evidence" value="ECO:0007669"/>
    <property type="project" value="TreeGrafter"/>
</dbReference>
<dbReference type="InterPro" id="IPR057307">
    <property type="entry name" value="PEP5_VPS11_N"/>
</dbReference>
<keyword evidence="2" id="KW-0479">Metal-binding</keyword>
<evidence type="ECO:0000256" key="5">
    <source>
        <dbReference type="ARBA" id="ARBA00023136"/>
    </source>
</evidence>
<proteinExistence type="predicted"/>
<evidence type="ECO:0000256" key="1">
    <source>
        <dbReference type="ARBA" id="ARBA00004492"/>
    </source>
</evidence>